<feature type="transmembrane region" description="Helical" evidence="6">
    <location>
        <begin position="51"/>
        <end position="81"/>
    </location>
</feature>
<dbReference type="Bgee" id="WBGene00005198">
    <property type="expression patterns" value="Expressed in adult organism"/>
</dbReference>
<comment type="similarity">
    <text evidence="2 6">Belongs to the nematode receptor-like protein srg family.</text>
</comment>
<dbReference type="HOGENOM" id="CLU_069704_1_1_1"/>
<dbReference type="PhylomeDB" id="Q22568"/>
<dbReference type="FunCoup" id="Q22568">
    <property type="interactions" value="8"/>
</dbReference>
<feature type="transmembrane region" description="Helical" evidence="6">
    <location>
        <begin position="176"/>
        <end position="195"/>
    </location>
</feature>
<organism evidence="7 8">
    <name type="scientific">Caenorhabditis elegans</name>
    <dbReference type="NCBI Taxonomy" id="6239"/>
    <lineage>
        <taxon>Eukaryota</taxon>
        <taxon>Metazoa</taxon>
        <taxon>Ecdysozoa</taxon>
        <taxon>Nematoda</taxon>
        <taxon>Chromadorea</taxon>
        <taxon>Rhabditida</taxon>
        <taxon>Rhabditina</taxon>
        <taxon>Rhabditomorpha</taxon>
        <taxon>Rhabditoidea</taxon>
        <taxon>Rhabditidae</taxon>
        <taxon>Peloderinae</taxon>
        <taxon>Caenorhabditis</taxon>
    </lineage>
</organism>
<feature type="transmembrane region" description="Helical" evidence="6">
    <location>
        <begin position="216"/>
        <end position="240"/>
    </location>
</feature>
<feature type="transmembrane region" description="Helical" evidence="6">
    <location>
        <begin position="6"/>
        <end position="30"/>
    </location>
</feature>
<dbReference type="AGR" id="WB:WBGene00005198"/>
<dbReference type="STRING" id="6239.T19C4.3.1"/>
<evidence type="ECO:0000313" key="7">
    <source>
        <dbReference type="EMBL" id="CAA99915.1"/>
    </source>
</evidence>
<proteinExistence type="inferred from homology"/>
<dbReference type="InterPro" id="IPR000609">
    <property type="entry name" value="7TM_GPCR_serpentine_rcpt_Srg"/>
</dbReference>
<dbReference type="PRINTS" id="PR00698">
    <property type="entry name" value="TMPROTEINSRG"/>
</dbReference>
<protein>
    <recommendedName>
        <fullName evidence="6">Serpentine receptor class gamma</fullName>
    </recommendedName>
</protein>
<dbReference type="OrthoDB" id="5782717at2759"/>
<dbReference type="CTD" id="188592"/>
<dbReference type="GeneID" id="188592"/>
<dbReference type="PANTHER" id="PTHR31552:SF13">
    <property type="entry name" value="SERPENTINE RECEPTOR CLASS GAMMA"/>
    <property type="match status" value="1"/>
</dbReference>
<evidence type="ECO:0000256" key="4">
    <source>
        <dbReference type="ARBA" id="ARBA00022989"/>
    </source>
</evidence>
<dbReference type="UCSC" id="T19C4.3">
    <property type="organism name" value="c. elegans"/>
</dbReference>
<reference evidence="7 8" key="1">
    <citation type="journal article" date="1998" name="Science">
        <title>Genome sequence of the nematode C. elegans: a platform for investigating biology.</title>
        <authorList>
            <consortium name="The C. elegans sequencing consortium"/>
            <person name="Sulson J.E."/>
            <person name="Waterston R."/>
        </authorList>
    </citation>
    <scope>NUCLEOTIDE SEQUENCE [LARGE SCALE GENOMIC DNA]</scope>
    <source>
        <strain evidence="7 8">Bristol N2</strain>
    </source>
</reference>
<accession>Q22568</accession>
<dbReference type="InParanoid" id="Q22568"/>
<dbReference type="eggNOG" id="ENOG502TFQS">
    <property type="taxonomic scope" value="Eukaryota"/>
</dbReference>
<evidence type="ECO:0000313" key="8">
    <source>
        <dbReference type="Proteomes" id="UP000001940"/>
    </source>
</evidence>
<keyword evidence="5 6" id="KW-0472">Membrane</keyword>
<dbReference type="KEGG" id="cel:CELE_T19C4.3"/>
<dbReference type="Proteomes" id="UP000001940">
    <property type="component" value="Chromosome V"/>
</dbReference>
<dbReference type="GO" id="GO:0016020">
    <property type="term" value="C:membrane"/>
    <property type="evidence" value="ECO:0007669"/>
    <property type="project" value="UniProtKB-SubCell"/>
</dbReference>
<dbReference type="PIR" id="T24993">
    <property type="entry name" value="T24993"/>
</dbReference>
<dbReference type="WormBase" id="T19C4.3">
    <property type="protein sequence ID" value="CE06467"/>
    <property type="gene ID" value="WBGene00005198"/>
    <property type="gene designation" value="srg-41"/>
</dbReference>
<gene>
    <name evidence="7 9" type="primary">srg-41</name>
    <name evidence="7" type="ORF">CELE_T19C4.3</name>
    <name evidence="9" type="ORF">T19C4.3</name>
</gene>
<keyword evidence="4 6" id="KW-1133">Transmembrane helix</keyword>
<evidence type="ECO:0000256" key="2">
    <source>
        <dbReference type="ARBA" id="ARBA00005692"/>
    </source>
</evidence>
<keyword evidence="8" id="KW-1185">Reference proteome</keyword>
<name>Q22568_CAEEL</name>
<dbReference type="GO" id="GO:0007606">
    <property type="term" value="P:sensory perception of chemical stimulus"/>
    <property type="evidence" value="ECO:0007669"/>
    <property type="project" value="UniProtKB-UniRule"/>
</dbReference>
<evidence type="ECO:0000256" key="5">
    <source>
        <dbReference type="ARBA" id="ARBA00023136"/>
    </source>
</evidence>
<evidence type="ECO:0000313" key="9">
    <source>
        <dbReference type="WormBase" id="T19C4.3"/>
    </source>
</evidence>
<feature type="transmembrane region" description="Helical" evidence="6">
    <location>
        <begin position="93"/>
        <end position="113"/>
    </location>
</feature>
<dbReference type="SMR" id="Q22568"/>
<dbReference type="EMBL" id="BX284605">
    <property type="protein sequence ID" value="CAA99915.1"/>
    <property type="molecule type" value="Genomic_DNA"/>
</dbReference>
<dbReference type="PANTHER" id="PTHR31552">
    <property type="entry name" value="SERPENTINE RECEPTOR CLASS GAMMA"/>
    <property type="match status" value="1"/>
</dbReference>
<dbReference type="OMA" id="AMSYHMA"/>
<evidence type="ECO:0000256" key="3">
    <source>
        <dbReference type="ARBA" id="ARBA00022692"/>
    </source>
</evidence>
<comment type="subcellular location">
    <subcellularLocation>
        <location evidence="1">Membrane</location>
        <topology evidence="1">Multi-pass membrane protein</topology>
    </subcellularLocation>
</comment>
<dbReference type="RefSeq" id="NP_505837.1">
    <property type="nucleotide sequence ID" value="NM_073436.1"/>
</dbReference>
<dbReference type="PaxDb" id="6239-T19C4.3"/>
<keyword evidence="3 6" id="KW-0812">Transmembrane</keyword>
<dbReference type="GO" id="GO:0004888">
    <property type="term" value="F:transmembrane signaling receptor activity"/>
    <property type="evidence" value="ECO:0007669"/>
    <property type="project" value="InterPro"/>
</dbReference>
<dbReference type="Pfam" id="PF02118">
    <property type="entry name" value="Srg"/>
    <property type="match status" value="1"/>
</dbReference>
<evidence type="ECO:0000256" key="1">
    <source>
        <dbReference type="ARBA" id="ARBA00004141"/>
    </source>
</evidence>
<dbReference type="AlphaFoldDB" id="Q22568"/>
<sequence>MWTSWISLLFSFCYSIPSVALYGITIYTILRCRKTFDSSFFNLFVYDGFMNLFTYFVGLFMLRLTSITCFDCLMVPVYMFFDNNFPMNFFTAMSYHMAYVQYSTTALISVNRLSVLWNYKTFEPIWRKFTWFIMFVVFAFPFADTHRCFKYSTKVTYDSESDSYSFATEMPIPDTFIYLIPFMVVVSVSSVLVNVTSFVSLRHLKTQKRGKVEKNFISIMAITCAVQLLGCVLSVARVYFSANRIAATLASFLPFVSDGLTLVQPWLLVVFSSTMRRRIKQVLGYQQGSQGTFVIVRSVTN</sequence>
<evidence type="ECO:0000256" key="6">
    <source>
        <dbReference type="RuleBase" id="RU280813"/>
    </source>
</evidence>
<feature type="transmembrane region" description="Helical" evidence="6">
    <location>
        <begin position="125"/>
        <end position="143"/>
    </location>
</feature>
<feature type="transmembrane region" description="Helical" evidence="6">
    <location>
        <begin position="252"/>
        <end position="271"/>
    </location>
</feature>
<keyword evidence="7" id="KW-0675">Receptor</keyword>